<dbReference type="Pfam" id="PF02493">
    <property type="entry name" value="MORN"/>
    <property type="match status" value="6"/>
</dbReference>
<name>A0A0G4F179_VITBC</name>
<evidence type="ECO:0008006" key="4">
    <source>
        <dbReference type="Google" id="ProtNLM"/>
    </source>
</evidence>
<sequence>MGYFKYTGQWRNGIKEGRGRLEFGDGGFYEGEFSQGEIIGRGVQRWPDGSTYEGDFHMGERHGHGTWTQPPAAADSSREASTTYTGQWKTNKREGFGELRWADGVYRGQFKAHRFDGLGALHLLNSGLQFAAAFSRGVKSGLGVCEHVSHHWRYEGQFEDDRQGPVGLLRDHKTGIHYLGVWDGGEAKRVAAKMHLEVPKVEEPAEPLDPKAKAKAKEVKKGDKAAGKQCSLRECVGCIRTLHECVQLQQVIRSPQR</sequence>
<dbReference type="InParanoid" id="A0A0G4F179"/>
<proteinExistence type="predicted"/>
<dbReference type="SMART" id="SM00698">
    <property type="entry name" value="MORN"/>
    <property type="match status" value="5"/>
</dbReference>
<dbReference type="STRING" id="1169540.A0A0G4F179"/>
<dbReference type="VEuPathDB" id="CryptoDB:Vbra_14222"/>
<evidence type="ECO:0000313" key="2">
    <source>
        <dbReference type="EMBL" id="CEM05289.1"/>
    </source>
</evidence>
<evidence type="ECO:0000256" key="1">
    <source>
        <dbReference type="ARBA" id="ARBA00022737"/>
    </source>
</evidence>
<evidence type="ECO:0000313" key="3">
    <source>
        <dbReference type="Proteomes" id="UP000041254"/>
    </source>
</evidence>
<dbReference type="AlphaFoldDB" id="A0A0G4F179"/>
<keyword evidence="1" id="KW-0677">Repeat</keyword>
<dbReference type="EMBL" id="CDMY01000356">
    <property type="protein sequence ID" value="CEM05289.1"/>
    <property type="molecule type" value="Genomic_DNA"/>
</dbReference>
<dbReference type="Proteomes" id="UP000041254">
    <property type="component" value="Unassembled WGS sequence"/>
</dbReference>
<dbReference type="PANTHER" id="PTHR23084:SF263">
    <property type="entry name" value="MORN REPEAT-CONTAINING PROTEIN 1"/>
    <property type="match status" value="1"/>
</dbReference>
<dbReference type="PANTHER" id="PTHR23084">
    <property type="entry name" value="PHOSPHATIDYLINOSITOL-4-PHOSPHATE 5-KINASE RELATED"/>
    <property type="match status" value="1"/>
</dbReference>
<accession>A0A0G4F179</accession>
<keyword evidence="3" id="KW-1185">Reference proteome</keyword>
<organism evidence="2 3">
    <name type="scientific">Vitrella brassicaformis (strain CCMP3155)</name>
    <dbReference type="NCBI Taxonomy" id="1169540"/>
    <lineage>
        <taxon>Eukaryota</taxon>
        <taxon>Sar</taxon>
        <taxon>Alveolata</taxon>
        <taxon>Colpodellida</taxon>
        <taxon>Vitrellaceae</taxon>
        <taxon>Vitrella</taxon>
    </lineage>
</organism>
<dbReference type="PhylomeDB" id="A0A0G4F179"/>
<dbReference type="InterPro" id="IPR003409">
    <property type="entry name" value="MORN"/>
</dbReference>
<gene>
    <name evidence="2" type="ORF">Vbra_14222</name>
</gene>
<dbReference type="OrthoDB" id="270720at2759"/>
<reference evidence="2 3" key="1">
    <citation type="submission" date="2014-11" db="EMBL/GenBank/DDBJ databases">
        <authorList>
            <person name="Zhu J."/>
            <person name="Qi W."/>
            <person name="Song R."/>
        </authorList>
    </citation>
    <scope>NUCLEOTIDE SEQUENCE [LARGE SCALE GENOMIC DNA]</scope>
</reference>
<dbReference type="Gene3D" id="2.20.110.10">
    <property type="entry name" value="Histone H3 K4-specific methyltransferase SET7/9 N-terminal domain"/>
    <property type="match status" value="2"/>
</dbReference>
<dbReference type="SUPFAM" id="SSF82185">
    <property type="entry name" value="Histone H3 K4-specific methyltransferase SET7/9 N-terminal domain"/>
    <property type="match status" value="2"/>
</dbReference>
<protein>
    <recommendedName>
        <fullName evidence="4">MORN repeat-containing protein 5</fullName>
    </recommendedName>
</protein>